<evidence type="ECO:0000256" key="2">
    <source>
        <dbReference type="ARBA" id="ARBA00022679"/>
    </source>
</evidence>
<keyword evidence="6" id="KW-1185">Reference proteome</keyword>
<dbReference type="Pfam" id="PF13439">
    <property type="entry name" value="Glyco_transf_4"/>
    <property type="match status" value="1"/>
</dbReference>
<dbReference type="InterPro" id="IPR028098">
    <property type="entry name" value="Glyco_trans_4-like_N"/>
</dbReference>
<dbReference type="GO" id="GO:0016757">
    <property type="term" value="F:glycosyltransferase activity"/>
    <property type="evidence" value="ECO:0007669"/>
    <property type="project" value="UniProtKB-KW"/>
</dbReference>
<evidence type="ECO:0000313" key="5">
    <source>
        <dbReference type="EMBL" id="MBO1270025.1"/>
    </source>
</evidence>
<organism evidence="5 6">
    <name type="scientific">Arthrobacter cavernae</name>
    <dbReference type="NCBI Taxonomy" id="2817681"/>
    <lineage>
        <taxon>Bacteria</taxon>
        <taxon>Bacillati</taxon>
        <taxon>Actinomycetota</taxon>
        <taxon>Actinomycetes</taxon>
        <taxon>Micrococcales</taxon>
        <taxon>Micrococcaceae</taxon>
        <taxon>Arthrobacter</taxon>
    </lineage>
</organism>
<dbReference type="InterPro" id="IPR001296">
    <property type="entry name" value="Glyco_trans_1"/>
</dbReference>
<gene>
    <name evidence="5" type="ORF">J1902_19070</name>
</gene>
<keyword evidence="1" id="KW-0328">Glycosyltransferase</keyword>
<dbReference type="Gene3D" id="3.40.50.2000">
    <property type="entry name" value="Glycogen Phosphorylase B"/>
    <property type="match status" value="2"/>
</dbReference>
<feature type="domain" description="Glycosyltransferase subfamily 4-like N-terminal" evidence="4">
    <location>
        <begin position="18"/>
        <end position="158"/>
    </location>
</feature>
<keyword evidence="2" id="KW-0808">Transferase</keyword>
<name>A0A939HK46_9MICC</name>
<feature type="non-terminal residue" evidence="5">
    <location>
        <position position="303"/>
    </location>
</feature>
<dbReference type="PANTHER" id="PTHR12526:SF595">
    <property type="entry name" value="BLL5217 PROTEIN"/>
    <property type="match status" value="1"/>
</dbReference>
<dbReference type="RefSeq" id="WP_207617931.1">
    <property type="nucleotide sequence ID" value="NZ_JAFNLL010000116.1"/>
</dbReference>
<evidence type="ECO:0000313" key="6">
    <source>
        <dbReference type="Proteomes" id="UP000664164"/>
    </source>
</evidence>
<dbReference type="SUPFAM" id="SSF53756">
    <property type="entry name" value="UDP-Glycosyltransferase/glycogen phosphorylase"/>
    <property type="match status" value="1"/>
</dbReference>
<evidence type="ECO:0000259" key="3">
    <source>
        <dbReference type="Pfam" id="PF00534"/>
    </source>
</evidence>
<dbReference type="Pfam" id="PF00534">
    <property type="entry name" value="Glycos_transf_1"/>
    <property type="match status" value="1"/>
</dbReference>
<accession>A0A939HK46</accession>
<feature type="domain" description="Glycosyl transferase family 1" evidence="3">
    <location>
        <begin position="170"/>
        <end position="289"/>
    </location>
</feature>
<evidence type="ECO:0000256" key="1">
    <source>
        <dbReference type="ARBA" id="ARBA00022676"/>
    </source>
</evidence>
<reference evidence="5" key="1">
    <citation type="submission" date="2021-03" db="EMBL/GenBank/DDBJ databases">
        <title>A new species, PO-11, isolated from a karst cave deposit.</title>
        <authorList>
            <person name="Zhaoxiaoyong W."/>
        </authorList>
    </citation>
    <scope>NUCLEOTIDE SEQUENCE</scope>
    <source>
        <strain evidence="5">PO-11</strain>
    </source>
</reference>
<dbReference type="EMBL" id="JAFNLL010000116">
    <property type="protein sequence ID" value="MBO1270025.1"/>
    <property type="molecule type" value="Genomic_DNA"/>
</dbReference>
<proteinExistence type="predicted"/>
<comment type="caution">
    <text evidence="5">The sequence shown here is derived from an EMBL/GenBank/DDBJ whole genome shotgun (WGS) entry which is preliminary data.</text>
</comment>
<dbReference type="PANTHER" id="PTHR12526">
    <property type="entry name" value="GLYCOSYLTRANSFERASE"/>
    <property type="match status" value="1"/>
</dbReference>
<sequence length="303" mass="31670">MRIGLIAPPWIPVPPPAYGGTESVVDVLARGLAAAGHEVLLAAAAGSTCPVPKVPGAPAADPATMGACADELRHSVFAYEAMDGVDLVHDHTLAGPLFRHRPEKTPLITTAHGPLTGGLRGIYHAMTAEASLIAISHHQARSAPDLRISRVIHHGITTGAVPVGRGEGGYACFLGRMHPDKGLPQAIGAARLARMPLRIAAKMHNRDEHEYFRTVIEPLLGPDVEYLGELNTADKYALLGGAVALLNPIQWAEPFGMVMIESLAAGTPVIATPRGSAPEIIDDGATGFLRGGIRELAAALNEA</sequence>
<dbReference type="Proteomes" id="UP000664164">
    <property type="component" value="Unassembled WGS sequence"/>
</dbReference>
<dbReference type="AlphaFoldDB" id="A0A939HK46"/>
<protein>
    <submittedName>
        <fullName evidence="5">Glycosyltransferase</fullName>
    </submittedName>
</protein>
<evidence type="ECO:0000259" key="4">
    <source>
        <dbReference type="Pfam" id="PF13439"/>
    </source>
</evidence>